<reference evidence="3" key="1">
    <citation type="submission" date="2025-08" db="UniProtKB">
        <authorList>
            <consortium name="RefSeq"/>
        </authorList>
    </citation>
    <scope>IDENTIFICATION</scope>
    <source>
        <tissue evidence="3">Sperm</tissue>
    </source>
</reference>
<dbReference type="RefSeq" id="XP_032803487.1">
    <property type="nucleotide sequence ID" value="XM_032947596.1"/>
</dbReference>
<feature type="chain" id="PRO_5042616812" evidence="1">
    <location>
        <begin position="22"/>
        <end position="122"/>
    </location>
</feature>
<dbReference type="GeneID" id="116939356"/>
<protein>
    <submittedName>
        <fullName evidence="3">Uncharacterized protein LOC116939356</fullName>
    </submittedName>
</protein>
<evidence type="ECO:0000313" key="3">
    <source>
        <dbReference type="RefSeq" id="XP_032803487.1"/>
    </source>
</evidence>
<evidence type="ECO:0000313" key="2">
    <source>
        <dbReference type="Proteomes" id="UP001318040"/>
    </source>
</evidence>
<name>A0AAJ7SQ54_PETMA</name>
<organism evidence="2 3">
    <name type="scientific">Petromyzon marinus</name>
    <name type="common">Sea lamprey</name>
    <dbReference type="NCBI Taxonomy" id="7757"/>
    <lineage>
        <taxon>Eukaryota</taxon>
        <taxon>Metazoa</taxon>
        <taxon>Chordata</taxon>
        <taxon>Craniata</taxon>
        <taxon>Vertebrata</taxon>
        <taxon>Cyclostomata</taxon>
        <taxon>Hyperoartia</taxon>
        <taxon>Petromyzontiformes</taxon>
        <taxon>Petromyzontidae</taxon>
        <taxon>Petromyzon</taxon>
    </lineage>
</organism>
<sequence>MGHLWLSPLVVLAALACAITAHGFLESPDTDVEDSLGNVGDLDQCALCQTTMEVAVDLLKIRKNVVFKQSCKSMKKTADYQPCLKMARDVLKKLTSQPRIEMCKHLQACAATQVEDSYDMSI</sequence>
<dbReference type="AlphaFoldDB" id="A0AAJ7SQ54"/>
<gene>
    <name evidence="3" type="primary">LOC116939356</name>
</gene>
<evidence type="ECO:0000256" key="1">
    <source>
        <dbReference type="SAM" id="SignalP"/>
    </source>
</evidence>
<dbReference type="KEGG" id="pmrn:116939356"/>
<dbReference type="Proteomes" id="UP001318040">
    <property type="component" value="Chromosome 6"/>
</dbReference>
<feature type="signal peptide" evidence="1">
    <location>
        <begin position="1"/>
        <end position="21"/>
    </location>
</feature>
<keyword evidence="1" id="KW-0732">Signal</keyword>
<proteinExistence type="predicted"/>
<keyword evidence="2" id="KW-1185">Reference proteome</keyword>
<accession>A0AAJ7SQ54</accession>